<proteinExistence type="predicted"/>
<accession>A0A927F0H4</accession>
<evidence type="ECO:0008006" key="3">
    <source>
        <dbReference type="Google" id="ProtNLM"/>
    </source>
</evidence>
<reference evidence="1" key="1">
    <citation type="submission" date="2020-09" db="EMBL/GenBank/DDBJ databases">
        <title>Secondary metabolite and genome analysis of marine Streptomyces chumphonensis KK1-2T.</title>
        <authorList>
            <person name="Phongsopitanun W."/>
            <person name="Kanchanasin P."/>
            <person name="Pittayakhajonwut P."/>
            <person name="Suwanborirux K."/>
            <person name="Tanasupawat S."/>
        </authorList>
    </citation>
    <scope>NUCLEOTIDE SEQUENCE</scope>
    <source>
        <strain evidence="1">KK1-2</strain>
    </source>
</reference>
<comment type="caution">
    <text evidence="1">The sequence shown here is derived from an EMBL/GenBank/DDBJ whole genome shotgun (WGS) entry which is preliminary data.</text>
</comment>
<gene>
    <name evidence="1" type="ORF">IF129_17575</name>
</gene>
<sequence>MSDFRDTPLRSVEEAYAFACLACGHSWEQNYRIEHHLDEDNRPYFLYFADSRRVPSPLNRLTCPQCDGHDVRIVRAGQADSVSSAMDVGWPPLRR</sequence>
<evidence type="ECO:0000313" key="1">
    <source>
        <dbReference type="EMBL" id="MBD3933354.1"/>
    </source>
</evidence>
<dbReference type="AlphaFoldDB" id="A0A927F0H4"/>
<protein>
    <recommendedName>
        <fullName evidence="3">C2H2-type domain-containing protein</fullName>
    </recommendedName>
</protein>
<keyword evidence="2" id="KW-1185">Reference proteome</keyword>
<name>A0A927F0H4_9ACTN</name>
<evidence type="ECO:0000313" key="2">
    <source>
        <dbReference type="Proteomes" id="UP000632289"/>
    </source>
</evidence>
<dbReference type="Proteomes" id="UP000632289">
    <property type="component" value="Unassembled WGS sequence"/>
</dbReference>
<dbReference type="RefSeq" id="WP_191210643.1">
    <property type="nucleotide sequence ID" value="NZ_BAABKL010000050.1"/>
</dbReference>
<dbReference type="EMBL" id="JACXYU010000009">
    <property type="protein sequence ID" value="MBD3933354.1"/>
    <property type="molecule type" value="Genomic_DNA"/>
</dbReference>
<organism evidence="1 2">
    <name type="scientific">Streptomyces chumphonensis</name>
    <dbReference type="NCBI Taxonomy" id="1214925"/>
    <lineage>
        <taxon>Bacteria</taxon>
        <taxon>Bacillati</taxon>
        <taxon>Actinomycetota</taxon>
        <taxon>Actinomycetes</taxon>
        <taxon>Kitasatosporales</taxon>
        <taxon>Streptomycetaceae</taxon>
        <taxon>Streptomyces</taxon>
    </lineage>
</organism>